<evidence type="ECO:0000256" key="7">
    <source>
        <dbReference type="ARBA" id="ARBA00022723"/>
    </source>
</evidence>
<proteinExistence type="inferred from homology"/>
<dbReference type="PRINTS" id="PR00509">
    <property type="entry name" value="PGMPMM"/>
</dbReference>
<evidence type="ECO:0000256" key="8">
    <source>
        <dbReference type="ARBA" id="ARBA00022842"/>
    </source>
</evidence>
<keyword evidence="15" id="KW-1185">Reference proteome</keyword>
<evidence type="ECO:0000256" key="9">
    <source>
        <dbReference type="ARBA" id="ARBA00023235"/>
    </source>
</evidence>
<dbReference type="Pfam" id="PF02879">
    <property type="entry name" value="PGM_PMM_II"/>
    <property type="match status" value="1"/>
</dbReference>
<evidence type="ECO:0000259" key="13">
    <source>
        <dbReference type="Pfam" id="PF02879"/>
    </source>
</evidence>
<dbReference type="InterPro" id="IPR005841">
    <property type="entry name" value="Alpha-D-phosphohexomutase_SF"/>
</dbReference>
<evidence type="ECO:0000313" key="14">
    <source>
        <dbReference type="EMBL" id="KAK0516955.1"/>
    </source>
</evidence>
<dbReference type="Proteomes" id="UP001166286">
    <property type="component" value="Unassembled WGS sequence"/>
</dbReference>
<evidence type="ECO:0000256" key="5">
    <source>
        <dbReference type="ARBA" id="ARBA00022526"/>
    </source>
</evidence>
<dbReference type="GO" id="GO:0008973">
    <property type="term" value="F:phosphopentomutase activity"/>
    <property type="evidence" value="ECO:0007669"/>
    <property type="project" value="TreeGrafter"/>
</dbReference>
<dbReference type="InterPro" id="IPR016066">
    <property type="entry name" value="A-D-PHexomutase_CS"/>
</dbReference>
<keyword evidence="10" id="KW-0119">Carbohydrate metabolism</keyword>
<evidence type="ECO:0000256" key="2">
    <source>
        <dbReference type="ARBA" id="ARBA00004496"/>
    </source>
</evidence>
<organism evidence="14 15">
    <name type="scientific">Cladonia borealis</name>
    <dbReference type="NCBI Taxonomy" id="184061"/>
    <lineage>
        <taxon>Eukaryota</taxon>
        <taxon>Fungi</taxon>
        <taxon>Dikarya</taxon>
        <taxon>Ascomycota</taxon>
        <taxon>Pezizomycotina</taxon>
        <taxon>Lecanoromycetes</taxon>
        <taxon>OSLEUM clade</taxon>
        <taxon>Lecanoromycetidae</taxon>
        <taxon>Lecanorales</taxon>
        <taxon>Lecanorineae</taxon>
        <taxon>Cladoniaceae</taxon>
        <taxon>Cladonia</taxon>
    </lineage>
</organism>
<feature type="domain" description="Alpha-D-phosphohexomutase alpha/beta/alpha" evidence="13">
    <location>
        <begin position="207"/>
        <end position="310"/>
    </location>
</feature>
<keyword evidence="9" id="KW-0413">Isomerase</keyword>
<evidence type="ECO:0000256" key="1">
    <source>
        <dbReference type="ARBA" id="ARBA00001946"/>
    </source>
</evidence>
<dbReference type="GO" id="GO:0006166">
    <property type="term" value="P:purine ribonucleoside salvage"/>
    <property type="evidence" value="ECO:0007669"/>
    <property type="project" value="TreeGrafter"/>
</dbReference>
<dbReference type="InterPro" id="IPR016055">
    <property type="entry name" value="A-D-PHexomutase_a/b/a-I/II/III"/>
</dbReference>
<dbReference type="PANTHER" id="PTHR45745">
    <property type="entry name" value="PHOSPHOMANNOMUTASE 45A"/>
    <property type="match status" value="1"/>
</dbReference>
<dbReference type="FunFam" id="3.40.120.10:FF:000035">
    <property type="entry name" value="Pgm3p"/>
    <property type="match status" value="1"/>
</dbReference>
<comment type="subcellular location">
    <subcellularLocation>
        <location evidence="2">Cytoplasm</location>
    </subcellularLocation>
</comment>
<comment type="similarity">
    <text evidence="3 11">Belongs to the phosphohexose mutase family.</text>
</comment>
<evidence type="ECO:0000256" key="10">
    <source>
        <dbReference type="ARBA" id="ARBA00023277"/>
    </source>
</evidence>
<comment type="caution">
    <text evidence="14">The sequence shown here is derived from an EMBL/GenBank/DDBJ whole genome shotgun (WGS) entry which is preliminary data.</text>
</comment>
<comment type="cofactor">
    <cofactor evidence="1">
        <name>Mg(2+)</name>
        <dbReference type="ChEBI" id="CHEBI:18420"/>
    </cofactor>
</comment>
<keyword evidence="4" id="KW-0963">Cytoplasm</keyword>
<dbReference type="InterPro" id="IPR005845">
    <property type="entry name" value="A-D-PHexomutase_a/b/a-II"/>
</dbReference>
<dbReference type="GO" id="GO:0000287">
    <property type="term" value="F:magnesium ion binding"/>
    <property type="evidence" value="ECO:0007669"/>
    <property type="project" value="InterPro"/>
</dbReference>
<dbReference type="EMBL" id="JAFEKC020000001">
    <property type="protein sequence ID" value="KAK0516955.1"/>
    <property type="molecule type" value="Genomic_DNA"/>
</dbReference>
<evidence type="ECO:0000256" key="6">
    <source>
        <dbReference type="ARBA" id="ARBA00022553"/>
    </source>
</evidence>
<dbReference type="GO" id="GO:0005634">
    <property type="term" value="C:nucleus"/>
    <property type="evidence" value="ECO:0007669"/>
    <property type="project" value="TreeGrafter"/>
</dbReference>
<dbReference type="CDD" id="cd05799">
    <property type="entry name" value="PGM2"/>
    <property type="match status" value="1"/>
</dbReference>
<dbReference type="AlphaFoldDB" id="A0AA39R8S2"/>
<evidence type="ECO:0000256" key="11">
    <source>
        <dbReference type="RuleBase" id="RU004326"/>
    </source>
</evidence>
<dbReference type="PROSITE" id="PS00710">
    <property type="entry name" value="PGM_PMM"/>
    <property type="match status" value="1"/>
</dbReference>
<reference evidence="14" key="1">
    <citation type="submission" date="2023-03" db="EMBL/GenBank/DDBJ databases">
        <title>Complete genome of Cladonia borealis.</title>
        <authorList>
            <person name="Park H."/>
        </authorList>
    </citation>
    <scope>NUCLEOTIDE SEQUENCE</scope>
    <source>
        <strain evidence="14">ANT050790</strain>
    </source>
</reference>
<evidence type="ECO:0000313" key="15">
    <source>
        <dbReference type="Proteomes" id="UP001166286"/>
    </source>
</evidence>
<evidence type="ECO:0008006" key="16">
    <source>
        <dbReference type="Google" id="ProtNLM"/>
    </source>
</evidence>
<dbReference type="GO" id="GO:0006006">
    <property type="term" value="P:glucose metabolic process"/>
    <property type="evidence" value="ECO:0007669"/>
    <property type="project" value="UniProtKB-KW"/>
</dbReference>
<evidence type="ECO:0000259" key="12">
    <source>
        <dbReference type="Pfam" id="PF02878"/>
    </source>
</evidence>
<accession>A0AA39R8S2</accession>
<keyword evidence="5" id="KW-0313">Glucose metabolism</keyword>
<protein>
    <recommendedName>
        <fullName evidence="16">Phosphoglucomutase</fullName>
    </recommendedName>
</protein>
<dbReference type="PANTHER" id="PTHR45745:SF1">
    <property type="entry name" value="PHOSPHOGLUCOMUTASE 2B-RELATED"/>
    <property type="match status" value="1"/>
</dbReference>
<sequence>MSQTKIEVLAQEWLRLDQDDETRSKIERLLGQQDHAELESRLCTRLTFGTAGLRAQMGAGYPFINSLTIIQTSQGLAAYLLKEGVASGGIVVGYDARHNSEKFARLAAAAFTAKGIRVWWYEDLVHTPMVPFGVNELGAAAGIMITASHNPAQDNGYKVYGSNGCQINTPVDSYIAASIMENLEPITWDIEGGASLRTSILGSMRAKYFQKLSAFVGYPDRYMRSAPFVYTPMHGVGNSYMTEIMTRLENPFMTVVPEQAKPDPDFPTVRYPNPEESGALDRATTLADERGIRLVIANDPDADRFAVAENIDGHWKQFTGDQVGALFAYFLVKPKESRPAFCEDDVKTGDDEWVLTTAVSSQMISVMAENDFTVGETLTGFKWLGNRTIDLKKTREKDAFRV</sequence>
<keyword evidence="6" id="KW-0597">Phosphoprotein</keyword>
<keyword evidence="8 11" id="KW-0460">Magnesium</keyword>
<feature type="domain" description="Alpha-D-phosphohexomutase alpha/beta/alpha" evidence="12">
    <location>
        <begin position="46"/>
        <end position="182"/>
    </location>
</feature>
<dbReference type="SUPFAM" id="SSF53738">
    <property type="entry name" value="Phosphoglucomutase, first 3 domains"/>
    <property type="match status" value="3"/>
</dbReference>
<dbReference type="GO" id="GO:0005737">
    <property type="term" value="C:cytoplasm"/>
    <property type="evidence" value="ECO:0007669"/>
    <property type="project" value="UniProtKB-SubCell"/>
</dbReference>
<dbReference type="InterPro" id="IPR005844">
    <property type="entry name" value="A-D-PHexomutase_a/b/a-I"/>
</dbReference>
<keyword evidence="7 11" id="KW-0479">Metal-binding</keyword>
<evidence type="ECO:0000256" key="4">
    <source>
        <dbReference type="ARBA" id="ARBA00022490"/>
    </source>
</evidence>
<evidence type="ECO:0000256" key="3">
    <source>
        <dbReference type="ARBA" id="ARBA00010231"/>
    </source>
</evidence>
<name>A0AA39R8S2_9LECA</name>
<dbReference type="Pfam" id="PF02878">
    <property type="entry name" value="PGM_PMM_I"/>
    <property type="match status" value="1"/>
</dbReference>
<gene>
    <name evidence="14" type="ORF">JMJ35_000110</name>
</gene>
<dbReference type="Gene3D" id="3.40.120.10">
    <property type="entry name" value="Alpha-D-Glucose-1,6-Bisphosphate, subunit A, domain 3"/>
    <property type="match status" value="3"/>
</dbReference>